<dbReference type="InterPro" id="IPR003959">
    <property type="entry name" value="ATPase_AAA_core"/>
</dbReference>
<comment type="caution">
    <text evidence="2">The sequence shown here is derived from an EMBL/GenBank/DDBJ whole genome shotgun (WGS) entry which is preliminary data.</text>
</comment>
<dbReference type="Pfam" id="PF13304">
    <property type="entry name" value="AAA_21"/>
    <property type="match status" value="1"/>
</dbReference>
<dbReference type="GO" id="GO:0005524">
    <property type="term" value="F:ATP binding"/>
    <property type="evidence" value="ECO:0007669"/>
    <property type="project" value="InterPro"/>
</dbReference>
<dbReference type="RefSeq" id="WP_204962730.1">
    <property type="nucleotide sequence ID" value="NZ_BAAAUR010000002.1"/>
</dbReference>
<dbReference type="EMBL" id="BSER01000001">
    <property type="protein sequence ID" value="GLJ94200.1"/>
    <property type="molecule type" value="Genomic_DNA"/>
</dbReference>
<evidence type="ECO:0000259" key="1">
    <source>
        <dbReference type="Pfam" id="PF13304"/>
    </source>
</evidence>
<organism evidence="2 3">
    <name type="scientific">Microbacterium dextranolyticum</name>
    <dbReference type="NCBI Taxonomy" id="36806"/>
    <lineage>
        <taxon>Bacteria</taxon>
        <taxon>Bacillati</taxon>
        <taxon>Actinomycetota</taxon>
        <taxon>Actinomycetes</taxon>
        <taxon>Micrococcales</taxon>
        <taxon>Microbacteriaceae</taxon>
        <taxon>Microbacterium</taxon>
    </lineage>
</organism>
<dbReference type="AlphaFoldDB" id="A0A9W6M527"/>
<dbReference type="PANTHER" id="PTHR43581:SF2">
    <property type="entry name" value="EXCINUCLEASE ATPASE SUBUNIT"/>
    <property type="match status" value="1"/>
</dbReference>
<dbReference type="GO" id="GO:0016887">
    <property type="term" value="F:ATP hydrolysis activity"/>
    <property type="evidence" value="ECO:0007669"/>
    <property type="project" value="InterPro"/>
</dbReference>
<dbReference type="PANTHER" id="PTHR43581">
    <property type="entry name" value="ATP/GTP PHOSPHATASE"/>
    <property type="match status" value="1"/>
</dbReference>
<dbReference type="InterPro" id="IPR014592">
    <property type="entry name" value="P-loop_UCP034888"/>
</dbReference>
<dbReference type="InterPro" id="IPR027417">
    <property type="entry name" value="P-loop_NTPase"/>
</dbReference>
<sequence>MSQKKPAQTPRRANRRAPRRVLDLRNNDLYLSVEGFKAIRDKIELRIAPLTLISGTNSAGKSSFMQPFLIMKQTLESGFDPGALLLYGPNAKFTLARQILARGKSRQTQSGSFSVGLRAGSFSRTVTYREAPEGYVIDADVVGLEKGEMRLTPSFSSTAIEKRLRDFTTEHDSLLTSLGDNGFLSSFKTRRYVVEREGCFLDISLKLGDSDGVNLELGLAPLEFATQQWSNNLRNIIHVPGLRGNPEREYARSAVGSSYPGTFETYVASILLEWASSDPAKLDLLSHELEQLGLTWKVMGKKKNDAAVEVLVGRMPHAQQGGALDLVSVADVGFGVSQTLPVVIALLVAQPGQIVYLEQPEIHLHPRAQVVLARALVSAAARGVKVIAETHSSLIIRSVQTLVADGSIEASSVSMNWFSRDEVTGFSQVAVADLDDQGRFGDWPLDFDEVSQEADLAYLAALRRNRS</sequence>
<dbReference type="PIRSF" id="PIRSF034888">
    <property type="entry name" value="P-loop_UCP034888"/>
    <property type="match status" value="1"/>
</dbReference>
<protein>
    <recommendedName>
        <fullName evidence="1">ATPase AAA-type core domain-containing protein</fullName>
    </recommendedName>
</protein>
<gene>
    <name evidence="2" type="ORF">GCM10017591_02610</name>
</gene>
<dbReference type="Proteomes" id="UP001142291">
    <property type="component" value="Unassembled WGS sequence"/>
</dbReference>
<accession>A0A9W6M527</accession>
<name>A0A9W6M527_9MICO</name>
<evidence type="ECO:0000313" key="2">
    <source>
        <dbReference type="EMBL" id="GLJ94200.1"/>
    </source>
</evidence>
<dbReference type="SUPFAM" id="SSF52540">
    <property type="entry name" value="P-loop containing nucleoside triphosphate hydrolases"/>
    <property type="match status" value="1"/>
</dbReference>
<proteinExistence type="predicted"/>
<keyword evidence="3" id="KW-1185">Reference proteome</keyword>
<reference evidence="2" key="2">
    <citation type="submission" date="2023-01" db="EMBL/GenBank/DDBJ databases">
        <authorList>
            <person name="Sun Q."/>
            <person name="Evtushenko L."/>
        </authorList>
    </citation>
    <scope>NUCLEOTIDE SEQUENCE</scope>
    <source>
        <strain evidence="2">VKM Ac-1940</strain>
    </source>
</reference>
<feature type="domain" description="ATPase AAA-type core" evidence="1">
    <location>
        <begin position="323"/>
        <end position="396"/>
    </location>
</feature>
<dbReference type="InterPro" id="IPR051396">
    <property type="entry name" value="Bact_Antivir_Def_Nuclease"/>
</dbReference>
<evidence type="ECO:0000313" key="3">
    <source>
        <dbReference type="Proteomes" id="UP001142291"/>
    </source>
</evidence>
<reference evidence="2" key="1">
    <citation type="journal article" date="2014" name="Int. J. Syst. Evol. Microbiol.">
        <title>Complete genome sequence of Corynebacterium casei LMG S-19264T (=DSM 44701T), isolated from a smear-ripened cheese.</title>
        <authorList>
            <consortium name="US DOE Joint Genome Institute (JGI-PGF)"/>
            <person name="Walter F."/>
            <person name="Albersmeier A."/>
            <person name="Kalinowski J."/>
            <person name="Ruckert C."/>
        </authorList>
    </citation>
    <scope>NUCLEOTIDE SEQUENCE</scope>
    <source>
        <strain evidence="2">VKM Ac-1940</strain>
    </source>
</reference>